<feature type="domain" description="Translation elongation factor EFTs/EF1B dimerisation" evidence="9">
    <location>
        <begin position="73"/>
        <end position="285"/>
    </location>
</feature>
<dbReference type="InterPro" id="IPR014039">
    <property type="entry name" value="Transl_elong_EFTs/EF1B_dimer"/>
</dbReference>
<dbReference type="GO" id="GO:0005737">
    <property type="term" value="C:cytoplasm"/>
    <property type="evidence" value="ECO:0007669"/>
    <property type="project" value="UniProtKB-SubCell"/>
</dbReference>
<dbReference type="CDD" id="cd14275">
    <property type="entry name" value="UBA_EF-Ts"/>
    <property type="match status" value="1"/>
</dbReference>
<dbReference type="FunFam" id="1.10.8.10:FF:000001">
    <property type="entry name" value="Elongation factor Ts"/>
    <property type="match status" value="1"/>
</dbReference>
<dbReference type="PANTHER" id="PTHR11741">
    <property type="entry name" value="ELONGATION FACTOR TS"/>
    <property type="match status" value="1"/>
</dbReference>
<reference evidence="10" key="1">
    <citation type="submission" date="2020-10" db="EMBL/GenBank/DDBJ databases">
        <authorList>
            <person name="Gilroy R."/>
        </authorList>
    </citation>
    <scope>NUCLEOTIDE SEQUENCE</scope>
    <source>
        <strain evidence="10">4509</strain>
    </source>
</reference>
<dbReference type="Gene3D" id="3.30.479.20">
    <property type="entry name" value="Elongation factor Ts, dimerisation domain"/>
    <property type="match status" value="2"/>
</dbReference>
<dbReference type="GO" id="GO:0003746">
    <property type="term" value="F:translation elongation factor activity"/>
    <property type="evidence" value="ECO:0007669"/>
    <property type="project" value="UniProtKB-UniRule"/>
</dbReference>
<evidence type="ECO:0000313" key="10">
    <source>
        <dbReference type="EMBL" id="HIU42066.1"/>
    </source>
</evidence>
<dbReference type="SUPFAM" id="SSF54713">
    <property type="entry name" value="Elongation factor Ts (EF-Ts), dimerisation domain"/>
    <property type="match status" value="2"/>
</dbReference>
<dbReference type="InterPro" id="IPR009060">
    <property type="entry name" value="UBA-like_sf"/>
</dbReference>
<keyword evidence="6" id="KW-0963">Cytoplasm</keyword>
<dbReference type="SUPFAM" id="SSF46934">
    <property type="entry name" value="UBA-like"/>
    <property type="match status" value="1"/>
</dbReference>
<dbReference type="InterPro" id="IPR018101">
    <property type="entry name" value="Transl_elong_Ts_CS"/>
</dbReference>
<evidence type="ECO:0000256" key="2">
    <source>
        <dbReference type="ARBA" id="ARBA00016956"/>
    </source>
</evidence>
<comment type="function">
    <text evidence="5 6 7">Associates with the EF-Tu.GDP complex and induces the exchange of GDP to GTP. It remains bound to the aminoacyl-tRNA.EF-Tu.GTP complex up to the GTP hydrolysis stage on the ribosome.</text>
</comment>
<dbReference type="PROSITE" id="PS01126">
    <property type="entry name" value="EF_TS_1"/>
    <property type="match status" value="1"/>
</dbReference>
<dbReference type="FunFam" id="1.10.286.20:FF:000001">
    <property type="entry name" value="Elongation factor Ts"/>
    <property type="match status" value="1"/>
</dbReference>
<dbReference type="EMBL" id="DVMX01000113">
    <property type="protein sequence ID" value="HIU42066.1"/>
    <property type="molecule type" value="Genomic_DNA"/>
</dbReference>
<dbReference type="Gene3D" id="1.10.286.20">
    <property type="match status" value="1"/>
</dbReference>
<evidence type="ECO:0000256" key="5">
    <source>
        <dbReference type="ARBA" id="ARBA00025453"/>
    </source>
</evidence>
<keyword evidence="3 6" id="KW-0251">Elongation factor</keyword>
<keyword evidence="4 6" id="KW-0648">Protein biosynthesis</keyword>
<dbReference type="Gene3D" id="1.10.8.10">
    <property type="entry name" value="DNA helicase RuvA subunit, C-terminal domain"/>
    <property type="match status" value="1"/>
</dbReference>
<evidence type="ECO:0000256" key="7">
    <source>
        <dbReference type="RuleBase" id="RU000642"/>
    </source>
</evidence>
<comment type="subcellular location">
    <subcellularLocation>
        <location evidence="6 8">Cytoplasm</location>
    </subcellularLocation>
</comment>
<dbReference type="HAMAP" id="MF_00050">
    <property type="entry name" value="EF_Ts"/>
    <property type="match status" value="1"/>
</dbReference>
<dbReference type="InterPro" id="IPR001816">
    <property type="entry name" value="Transl_elong_EFTs/EF1B"/>
</dbReference>
<accession>A0A9D1IST7</accession>
<dbReference type="InterPro" id="IPR036402">
    <property type="entry name" value="EF-Ts_dimer_sf"/>
</dbReference>
<dbReference type="NCBIfam" id="TIGR00116">
    <property type="entry name" value="tsf"/>
    <property type="match status" value="1"/>
</dbReference>
<dbReference type="Pfam" id="PF00889">
    <property type="entry name" value="EF_TS"/>
    <property type="match status" value="1"/>
</dbReference>
<sequence length="303" mass="33072">MAGFTAKDVKELRDRTGVGMMDCKKALVSADGDMDKAIELLREKGLAVAAKKAGRIAAEGMVTAIVDREKKVGVLLEVNAETDFVAKNEKFQNFVAGVARTILEQNPADVDTLMNMNYDGTDATVDATLKDLILVIGENMKIRRFARLEGDCVSYVHGGGKIGVLVQFDTDLADTDGFVECGKDVAMQIAAAAAQYLNKEDVPEDVVAKEKEILTAQAMNEGKPQNIAEKMVMGRINKFYKEVCLSEQPFIKDDKMSVGKYVEDCAKKLGGSIKMVSFVRFEKGEGLEKREDNFADEVASMIG</sequence>
<comment type="caution">
    <text evidence="10">The sequence shown here is derived from an EMBL/GenBank/DDBJ whole genome shotgun (WGS) entry which is preliminary data.</text>
</comment>
<proteinExistence type="inferred from homology"/>
<evidence type="ECO:0000256" key="8">
    <source>
        <dbReference type="RuleBase" id="RU000643"/>
    </source>
</evidence>
<reference evidence="10" key="2">
    <citation type="journal article" date="2021" name="PeerJ">
        <title>Extensive microbial diversity within the chicken gut microbiome revealed by metagenomics and culture.</title>
        <authorList>
            <person name="Gilroy R."/>
            <person name="Ravi A."/>
            <person name="Getino M."/>
            <person name="Pursley I."/>
            <person name="Horton D.L."/>
            <person name="Alikhan N.F."/>
            <person name="Baker D."/>
            <person name="Gharbi K."/>
            <person name="Hall N."/>
            <person name="Watson M."/>
            <person name="Adriaenssens E.M."/>
            <person name="Foster-Nyarko E."/>
            <person name="Jarju S."/>
            <person name="Secka A."/>
            <person name="Antonio M."/>
            <person name="Oren A."/>
            <person name="Chaudhuri R.R."/>
            <person name="La Ragione R."/>
            <person name="Hildebrand F."/>
            <person name="Pallen M.J."/>
        </authorList>
    </citation>
    <scope>NUCLEOTIDE SEQUENCE</scope>
    <source>
        <strain evidence="10">4509</strain>
    </source>
</reference>
<gene>
    <name evidence="6" type="primary">tsf</name>
    <name evidence="10" type="ORF">IAD19_05880</name>
</gene>
<organism evidence="10 11">
    <name type="scientific">Candidatus Egerieicola faecale</name>
    <dbReference type="NCBI Taxonomy" id="2840774"/>
    <lineage>
        <taxon>Bacteria</taxon>
        <taxon>Bacillati</taxon>
        <taxon>Bacillota</taxon>
        <taxon>Clostridia</taxon>
        <taxon>Eubacteriales</taxon>
        <taxon>Oscillospiraceae</taxon>
        <taxon>Oscillospiraceae incertae sedis</taxon>
        <taxon>Candidatus Egerieicola</taxon>
    </lineage>
</organism>
<evidence type="ECO:0000256" key="3">
    <source>
        <dbReference type="ARBA" id="ARBA00022768"/>
    </source>
</evidence>
<dbReference type="PROSITE" id="PS01127">
    <property type="entry name" value="EF_TS_2"/>
    <property type="match status" value="1"/>
</dbReference>
<feature type="region of interest" description="Involved in Mg(2+) ion dislocation from EF-Tu" evidence="6">
    <location>
        <begin position="82"/>
        <end position="85"/>
    </location>
</feature>
<dbReference type="AlphaFoldDB" id="A0A9D1IST7"/>
<dbReference type="PANTHER" id="PTHR11741:SF0">
    <property type="entry name" value="ELONGATION FACTOR TS, MITOCHONDRIAL"/>
    <property type="match status" value="1"/>
</dbReference>
<evidence type="ECO:0000256" key="1">
    <source>
        <dbReference type="ARBA" id="ARBA00005532"/>
    </source>
</evidence>
<evidence type="ECO:0000313" key="11">
    <source>
        <dbReference type="Proteomes" id="UP000824082"/>
    </source>
</evidence>
<protein>
    <recommendedName>
        <fullName evidence="2 6">Elongation factor Ts</fullName>
        <shortName evidence="6">EF-Ts</shortName>
    </recommendedName>
</protein>
<evidence type="ECO:0000256" key="6">
    <source>
        <dbReference type="HAMAP-Rule" id="MF_00050"/>
    </source>
</evidence>
<evidence type="ECO:0000256" key="4">
    <source>
        <dbReference type="ARBA" id="ARBA00022917"/>
    </source>
</evidence>
<name>A0A9D1IST7_9FIRM</name>
<evidence type="ECO:0000259" key="9">
    <source>
        <dbReference type="Pfam" id="PF00889"/>
    </source>
</evidence>
<comment type="similarity">
    <text evidence="1 6 7">Belongs to the EF-Ts family.</text>
</comment>
<dbReference type="Proteomes" id="UP000824082">
    <property type="component" value="Unassembled WGS sequence"/>
</dbReference>